<keyword evidence="6 7" id="KW-0131">Cell cycle</keyword>
<keyword evidence="5 7" id="KW-0472">Membrane</keyword>
<dbReference type="NCBIfam" id="TIGR02209">
    <property type="entry name" value="ftsL_broad"/>
    <property type="match status" value="1"/>
</dbReference>
<dbReference type="GO" id="GO:0032153">
    <property type="term" value="C:cell division site"/>
    <property type="evidence" value="ECO:0007669"/>
    <property type="project" value="UniProtKB-UniRule"/>
</dbReference>
<dbReference type="GO" id="GO:0005886">
    <property type="term" value="C:plasma membrane"/>
    <property type="evidence" value="ECO:0007669"/>
    <property type="project" value="UniProtKB-SubCell"/>
</dbReference>
<feature type="region of interest" description="Disordered" evidence="9">
    <location>
        <begin position="1"/>
        <end position="31"/>
    </location>
</feature>
<sequence length="123" mass="14071">MALEQRKFVSTHVHEPKMPETPERQQGEQRARKLFSPGEKVLFVAFASLLVIFSSVILHTEGQLNDLNREVQTIGSQIEQQSKLNTQLSIQVKEQSTHEKVWEKARELGLNLNEKNVKVVPGR</sequence>
<dbReference type="HAMAP" id="MF_00910">
    <property type="entry name" value="FtsL"/>
    <property type="match status" value="1"/>
</dbReference>
<organism evidence="10 11">
    <name type="scientific">Sporosarcina pasteurii</name>
    <name type="common">Bacillus pasteurii</name>
    <dbReference type="NCBI Taxonomy" id="1474"/>
    <lineage>
        <taxon>Bacteria</taxon>
        <taxon>Bacillati</taxon>
        <taxon>Bacillota</taxon>
        <taxon>Bacilli</taxon>
        <taxon>Bacillales</taxon>
        <taxon>Caryophanaceae</taxon>
        <taxon>Sporosarcina</taxon>
    </lineage>
</organism>
<evidence type="ECO:0000313" key="10">
    <source>
        <dbReference type="EMBL" id="SUJ00402.1"/>
    </source>
</evidence>
<evidence type="ECO:0000256" key="9">
    <source>
        <dbReference type="SAM" id="MobiDB-lite"/>
    </source>
</evidence>
<comment type="similarity">
    <text evidence="7">Belongs to the FtsL family.</text>
</comment>
<comment type="subcellular location">
    <subcellularLocation>
        <location evidence="7">Cell membrane</location>
        <topology evidence="7">Single-pass type II membrane protein</topology>
    </subcellularLocation>
    <text evidence="7">Localizes to the division septum where it forms a ring structure.</text>
</comment>
<dbReference type="InterPro" id="IPR011922">
    <property type="entry name" value="Cell_div_FtsL"/>
</dbReference>
<dbReference type="AlphaFoldDB" id="A0A380BHA7"/>
<dbReference type="Proteomes" id="UP000254519">
    <property type="component" value="Unassembled WGS sequence"/>
</dbReference>
<gene>
    <name evidence="7" type="primary">ftsL</name>
    <name evidence="10" type="ORF">NCTC4822_00952</name>
</gene>
<name>A0A380BHA7_SPOPA</name>
<proteinExistence type="inferred from homology"/>
<dbReference type="OrthoDB" id="14664at2"/>
<dbReference type="EMBL" id="UGYZ01000002">
    <property type="protein sequence ID" value="SUJ00402.1"/>
    <property type="molecule type" value="Genomic_DNA"/>
</dbReference>
<evidence type="ECO:0000256" key="7">
    <source>
        <dbReference type="HAMAP-Rule" id="MF_00910"/>
    </source>
</evidence>
<evidence type="ECO:0000256" key="4">
    <source>
        <dbReference type="ARBA" id="ARBA00022989"/>
    </source>
</evidence>
<keyword evidence="3 7" id="KW-0812">Transmembrane</keyword>
<keyword evidence="4 7" id="KW-1133">Transmembrane helix</keyword>
<reference evidence="10 11" key="1">
    <citation type="submission" date="2018-06" db="EMBL/GenBank/DDBJ databases">
        <authorList>
            <consortium name="Pathogen Informatics"/>
            <person name="Doyle S."/>
        </authorList>
    </citation>
    <scope>NUCLEOTIDE SEQUENCE [LARGE SCALE GENOMIC DNA]</scope>
    <source>
        <strain evidence="11">ATCC 11859 / DSM 33 / NCIB 8841 / NCTC 4822</strain>
    </source>
</reference>
<accession>A0A380BHA7</accession>
<keyword evidence="11" id="KW-1185">Reference proteome</keyword>
<dbReference type="RefSeq" id="WP_115360377.1">
    <property type="nucleotide sequence ID" value="NZ_CP038012.1"/>
</dbReference>
<keyword evidence="1 7" id="KW-1003">Cell membrane</keyword>
<evidence type="ECO:0000256" key="5">
    <source>
        <dbReference type="ARBA" id="ARBA00023136"/>
    </source>
</evidence>
<evidence type="ECO:0000256" key="1">
    <source>
        <dbReference type="ARBA" id="ARBA00022475"/>
    </source>
</evidence>
<dbReference type="GO" id="GO:0043093">
    <property type="term" value="P:FtsZ-dependent cytokinesis"/>
    <property type="evidence" value="ECO:0007669"/>
    <property type="project" value="UniProtKB-UniRule"/>
</dbReference>
<keyword evidence="2 7" id="KW-0132">Cell division</keyword>
<evidence type="ECO:0000313" key="11">
    <source>
        <dbReference type="Proteomes" id="UP000254519"/>
    </source>
</evidence>
<evidence type="ECO:0000256" key="3">
    <source>
        <dbReference type="ARBA" id="ARBA00022692"/>
    </source>
</evidence>
<evidence type="ECO:0000256" key="6">
    <source>
        <dbReference type="ARBA" id="ARBA00023306"/>
    </source>
</evidence>
<comment type="function">
    <text evidence="7">Essential cell division protein.</text>
</comment>
<evidence type="ECO:0000256" key="8">
    <source>
        <dbReference type="NCBIfam" id="TIGR02209"/>
    </source>
</evidence>
<protein>
    <recommendedName>
        <fullName evidence="7 8">Cell division protein FtsL</fullName>
    </recommendedName>
</protein>
<feature type="transmembrane region" description="Helical" evidence="7">
    <location>
        <begin position="41"/>
        <end position="59"/>
    </location>
</feature>
<evidence type="ECO:0000256" key="2">
    <source>
        <dbReference type="ARBA" id="ARBA00022618"/>
    </source>
</evidence>